<feature type="region of interest" description="Disordered" evidence="1">
    <location>
        <begin position="87"/>
        <end position="109"/>
    </location>
</feature>
<protein>
    <submittedName>
        <fullName evidence="2">Uncharacterized protein</fullName>
    </submittedName>
</protein>
<reference evidence="2 3" key="1">
    <citation type="journal article" date="2018" name="Nat. Ecol. Evol.">
        <title>Shark genomes provide insights into elasmobranch evolution and the origin of vertebrates.</title>
        <authorList>
            <person name="Hara Y"/>
            <person name="Yamaguchi K"/>
            <person name="Onimaru K"/>
            <person name="Kadota M"/>
            <person name="Koyanagi M"/>
            <person name="Keeley SD"/>
            <person name="Tatsumi K"/>
            <person name="Tanaka K"/>
            <person name="Motone F"/>
            <person name="Kageyama Y"/>
            <person name="Nozu R"/>
            <person name="Adachi N"/>
            <person name="Nishimura O"/>
            <person name="Nakagawa R"/>
            <person name="Tanegashima C"/>
            <person name="Kiyatake I"/>
            <person name="Matsumoto R"/>
            <person name="Murakumo K"/>
            <person name="Nishida K"/>
            <person name="Terakita A"/>
            <person name="Kuratani S"/>
            <person name="Sato K"/>
            <person name="Hyodo S Kuraku.S."/>
        </authorList>
    </citation>
    <scope>NUCLEOTIDE SEQUENCE [LARGE SCALE GENOMIC DNA]</scope>
</reference>
<feature type="region of interest" description="Disordered" evidence="1">
    <location>
        <begin position="1"/>
        <end position="41"/>
    </location>
</feature>
<organism evidence="2 3">
    <name type="scientific">Chiloscyllium punctatum</name>
    <name type="common">Brownbanded bambooshark</name>
    <name type="synonym">Hemiscyllium punctatum</name>
    <dbReference type="NCBI Taxonomy" id="137246"/>
    <lineage>
        <taxon>Eukaryota</taxon>
        <taxon>Metazoa</taxon>
        <taxon>Chordata</taxon>
        <taxon>Craniata</taxon>
        <taxon>Vertebrata</taxon>
        <taxon>Chondrichthyes</taxon>
        <taxon>Elasmobranchii</taxon>
        <taxon>Galeomorphii</taxon>
        <taxon>Galeoidea</taxon>
        <taxon>Orectolobiformes</taxon>
        <taxon>Hemiscylliidae</taxon>
        <taxon>Chiloscyllium</taxon>
    </lineage>
</organism>
<evidence type="ECO:0000256" key="1">
    <source>
        <dbReference type="SAM" id="MobiDB-lite"/>
    </source>
</evidence>
<evidence type="ECO:0000313" key="3">
    <source>
        <dbReference type="Proteomes" id="UP000287033"/>
    </source>
</evidence>
<sequence length="109" mass="12090">MAADRSGTSVNSPPADSGFSVAHVWGRGQRPQPPNPSRPSRTITWNTMWGCDWLEPAHTGMVCDWLTVRPVDGHVLRERGLQLASSLARPEEGQVVPEGRLRLDDTKYK</sequence>
<proteinExistence type="predicted"/>
<name>A0A401TRS5_CHIPU</name>
<comment type="caution">
    <text evidence="2">The sequence shown here is derived from an EMBL/GenBank/DDBJ whole genome shotgun (WGS) entry which is preliminary data.</text>
</comment>
<keyword evidence="3" id="KW-1185">Reference proteome</keyword>
<evidence type="ECO:0000313" key="2">
    <source>
        <dbReference type="EMBL" id="GCC45380.1"/>
    </source>
</evidence>
<dbReference type="Proteomes" id="UP000287033">
    <property type="component" value="Unassembled WGS sequence"/>
</dbReference>
<feature type="compositionally biased region" description="Polar residues" evidence="1">
    <location>
        <begin position="1"/>
        <end position="14"/>
    </location>
</feature>
<dbReference type="EMBL" id="BEZZ01157339">
    <property type="protein sequence ID" value="GCC45380.1"/>
    <property type="molecule type" value="Genomic_DNA"/>
</dbReference>
<feature type="compositionally biased region" description="Basic and acidic residues" evidence="1">
    <location>
        <begin position="99"/>
        <end position="109"/>
    </location>
</feature>
<accession>A0A401TRS5</accession>
<gene>
    <name evidence="2" type="ORF">chiPu_0029461</name>
</gene>
<dbReference type="AlphaFoldDB" id="A0A401TRS5"/>